<dbReference type="InterPro" id="IPR007110">
    <property type="entry name" value="Ig-like_dom"/>
</dbReference>
<protein>
    <recommendedName>
        <fullName evidence="5">Ig-like domain-containing protein</fullName>
    </recommendedName>
</protein>
<keyword evidence="3" id="KW-0597">Phosphoprotein</keyword>
<evidence type="ECO:0000313" key="6">
    <source>
        <dbReference type="Ensembl" id="ENSGWIP00000055558.1"/>
    </source>
</evidence>
<dbReference type="Ensembl" id="ENSGWIT00000059814.1">
    <property type="protein sequence ID" value="ENSGWIP00000055558.1"/>
    <property type="gene ID" value="ENSGWIG00000026426.1"/>
</dbReference>
<feature type="domain" description="Ig-like" evidence="5">
    <location>
        <begin position="1"/>
        <end position="72"/>
    </location>
</feature>
<dbReference type="Pfam" id="PF07679">
    <property type="entry name" value="I-set"/>
    <property type="match status" value="2"/>
</dbReference>
<feature type="domain" description="Ig-like" evidence="5">
    <location>
        <begin position="141"/>
        <end position="225"/>
    </location>
</feature>
<name>A0A8C5I5J5_GOUWI</name>
<dbReference type="SUPFAM" id="SSF48726">
    <property type="entry name" value="Immunoglobulin"/>
    <property type="match status" value="3"/>
</dbReference>
<accession>A0A8C5I5J5</accession>
<dbReference type="InterPro" id="IPR003598">
    <property type="entry name" value="Ig_sub2"/>
</dbReference>
<keyword evidence="7" id="KW-1185">Reference proteome</keyword>
<sequence>VFCCELSKPGAPVDWKKGRVLLKAGKKYDMKLEGRLNKLTIHNVEDSDAGKYSCKTKDSHSSAELIVEGNINANVIFVTEGNSVLLRCELNKPAPSVEWRRGTELLRSGDKYQMRKKDLLYNNTCNKFKPDKNNITFVLPPYFKKGLQNVKADEGTSANLSCELSKPYISVQWKKNKLLLRASSHKYEMKQEGCLIGLKIKEVELEDSGNYTCQAGSAETTATLTVNGVCMEDQDASPSIHPFIHSFINSSIL</sequence>
<keyword evidence="4" id="KW-1015">Disulfide bond</keyword>
<dbReference type="PANTHER" id="PTHR35971">
    <property type="entry name" value="SI:DKEY-31G6.6"/>
    <property type="match status" value="1"/>
</dbReference>
<evidence type="ECO:0000259" key="5">
    <source>
        <dbReference type="PROSITE" id="PS50835"/>
    </source>
</evidence>
<evidence type="ECO:0000256" key="3">
    <source>
        <dbReference type="ARBA" id="ARBA00022553"/>
    </source>
</evidence>
<dbReference type="PANTHER" id="PTHR35971:SF5">
    <property type="entry name" value="OBSCURIN LIKE CYTOSKELETAL ADAPTOR 1"/>
    <property type="match status" value="1"/>
</dbReference>
<evidence type="ECO:0000256" key="1">
    <source>
        <dbReference type="ARBA" id="ARBA00004496"/>
    </source>
</evidence>
<evidence type="ECO:0000256" key="2">
    <source>
        <dbReference type="ARBA" id="ARBA00022490"/>
    </source>
</evidence>
<dbReference type="FunFam" id="2.60.40.10:FF:000228">
    <property type="entry name" value="obscurin isoform X4"/>
    <property type="match status" value="1"/>
</dbReference>
<dbReference type="PROSITE" id="PS50835">
    <property type="entry name" value="IG_LIKE"/>
    <property type="match status" value="2"/>
</dbReference>
<organism evidence="6 7">
    <name type="scientific">Gouania willdenowi</name>
    <name type="common">Blunt-snouted clingfish</name>
    <name type="synonym">Lepadogaster willdenowi</name>
    <dbReference type="NCBI Taxonomy" id="441366"/>
    <lineage>
        <taxon>Eukaryota</taxon>
        <taxon>Metazoa</taxon>
        <taxon>Chordata</taxon>
        <taxon>Craniata</taxon>
        <taxon>Vertebrata</taxon>
        <taxon>Euteleostomi</taxon>
        <taxon>Actinopterygii</taxon>
        <taxon>Neopterygii</taxon>
        <taxon>Teleostei</taxon>
        <taxon>Neoteleostei</taxon>
        <taxon>Acanthomorphata</taxon>
        <taxon>Ovalentaria</taxon>
        <taxon>Blenniimorphae</taxon>
        <taxon>Blenniiformes</taxon>
        <taxon>Gobiesocoidei</taxon>
        <taxon>Gobiesocidae</taxon>
        <taxon>Gobiesocinae</taxon>
        <taxon>Gouania</taxon>
    </lineage>
</organism>
<dbReference type="Proteomes" id="UP000694680">
    <property type="component" value="Chromosome 4"/>
</dbReference>
<comment type="subcellular location">
    <subcellularLocation>
        <location evidence="1">Cytoplasm</location>
    </subcellularLocation>
</comment>
<dbReference type="SMART" id="SM00409">
    <property type="entry name" value="IG"/>
    <property type="match status" value="2"/>
</dbReference>
<reference evidence="6" key="1">
    <citation type="submission" date="2020-06" db="EMBL/GenBank/DDBJ databases">
        <authorList>
            <consortium name="Wellcome Sanger Institute Data Sharing"/>
        </authorList>
    </citation>
    <scope>NUCLEOTIDE SEQUENCE [LARGE SCALE GENOMIC DNA]</scope>
</reference>
<dbReference type="SMART" id="SM00408">
    <property type="entry name" value="IGc2"/>
    <property type="match status" value="2"/>
</dbReference>
<reference evidence="6" key="2">
    <citation type="submission" date="2025-08" db="UniProtKB">
        <authorList>
            <consortium name="Ensembl"/>
        </authorList>
    </citation>
    <scope>IDENTIFICATION</scope>
</reference>
<keyword evidence="2" id="KW-0963">Cytoplasm</keyword>
<dbReference type="Gene3D" id="2.60.40.10">
    <property type="entry name" value="Immunoglobulins"/>
    <property type="match status" value="3"/>
</dbReference>
<dbReference type="InterPro" id="IPR003599">
    <property type="entry name" value="Ig_sub"/>
</dbReference>
<dbReference type="AlphaFoldDB" id="A0A8C5I5J5"/>
<dbReference type="InterPro" id="IPR036179">
    <property type="entry name" value="Ig-like_dom_sf"/>
</dbReference>
<evidence type="ECO:0000313" key="7">
    <source>
        <dbReference type="Proteomes" id="UP000694680"/>
    </source>
</evidence>
<dbReference type="InterPro" id="IPR013098">
    <property type="entry name" value="Ig_I-set"/>
</dbReference>
<reference evidence="6" key="3">
    <citation type="submission" date="2025-09" db="UniProtKB">
        <authorList>
            <consortium name="Ensembl"/>
        </authorList>
    </citation>
    <scope>IDENTIFICATION</scope>
</reference>
<evidence type="ECO:0000256" key="4">
    <source>
        <dbReference type="ARBA" id="ARBA00023157"/>
    </source>
</evidence>
<proteinExistence type="predicted"/>
<dbReference type="InterPro" id="IPR013783">
    <property type="entry name" value="Ig-like_fold"/>
</dbReference>
<dbReference type="InterPro" id="IPR052385">
    <property type="entry name" value="Obscurin/Obscurin-like_Reg"/>
</dbReference>
<dbReference type="GO" id="GO:0005737">
    <property type="term" value="C:cytoplasm"/>
    <property type="evidence" value="ECO:0007669"/>
    <property type="project" value="UniProtKB-SubCell"/>
</dbReference>